<dbReference type="OrthoDB" id="772496at2759"/>
<dbReference type="InterPro" id="IPR036226">
    <property type="entry name" value="LipOase_C_sf"/>
</dbReference>
<dbReference type="InterPro" id="IPR000907">
    <property type="entry name" value="LipOase"/>
</dbReference>
<evidence type="ECO:0000256" key="3">
    <source>
        <dbReference type="ARBA" id="ARBA00023002"/>
    </source>
</evidence>
<name>A0A843W796_COLES</name>
<dbReference type="PROSITE" id="PS51393">
    <property type="entry name" value="LIPOXYGENASE_3"/>
    <property type="match status" value="1"/>
</dbReference>
<evidence type="ECO:0000256" key="1">
    <source>
        <dbReference type="ARBA" id="ARBA00022723"/>
    </source>
</evidence>
<dbReference type="GO" id="GO:0016702">
    <property type="term" value="F:oxidoreductase activity, acting on single donors with incorporation of molecular oxygen, incorporation of two atoms of oxygen"/>
    <property type="evidence" value="ECO:0007669"/>
    <property type="project" value="InterPro"/>
</dbReference>
<keyword evidence="2" id="KW-0223">Dioxygenase</keyword>
<keyword evidence="1" id="KW-0479">Metal-binding</keyword>
<proteinExistence type="predicted"/>
<evidence type="ECO:0000313" key="7">
    <source>
        <dbReference type="Proteomes" id="UP000652761"/>
    </source>
</evidence>
<dbReference type="InterPro" id="IPR013819">
    <property type="entry name" value="LipOase_C"/>
</dbReference>
<sequence>MTGSWCESRYHPFDSRSPPEKQANSVKDELITRRGLRLKILVVTVYDKVKLRLIQTIAGVALIEILSRHASDEIYLGQRSDAEWTSDKAALEAFQRFGKKLVAIERKIEELNSDERLRNRNGPVKVPYTLLYPNTSDTSGTGGLTGRGVPNSISI</sequence>
<dbReference type="PANTHER" id="PTHR11771">
    <property type="entry name" value="LIPOXYGENASE"/>
    <property type="match status" value="1"/>
</dbReference>
<gene>
    <name evidence="6" type="ORF">Taro_031721</name>
</gene>
<feature type="compositionally biased region" description="Basic and acidic residues" evidence="4">
    <location>
        <begin position="8"/>
        <end position="19"/>
    </location>
</feature>
<evidence type="ECO:0000256" key="2">
    <source>
        <dbReference type="ARBA" id="ARBA00022964"/>
    </source>
</evidence>
<dbReference type="EMBL" id="NMUH01002280">
    <property type="protein sequence ID" value="MQL99009.1"/>
    <property type="molecule type" value="Genomic_DNA"/>
</dbReference>
<protein>
    <recommendedName>
        <fullName evidence="5">Lipoxygenase domain-containing protein</fullName>
    </recommendedName>
</protein>
<dbReference type="Pfam" id="PF00305">
    <property type="entry name" value="Lipoxygenase"/>
    <property type="match status" value="1"/>
</dbReference>
<keyword evidence="3" id="KW-0560">Oxidoreductase</keyword>
<dbReference type="SUPFAM" id="SSF48484">
    <property type="entry name" value="Lipoxigenase"/>
    <property type="match status" value="1"/>
</dbReference>
<dbReference type="Gene3D" id="1.20.245.10">
    <property type="entry name" value="Lipoxygenase-1, Domain 5"/>
    <property type="match status" value="1"/>
</dbReference>
<dbReference type="GO" id="GO:0034440">
    <property type="term" value="P:lipid oxidation"/>
    <property type="evidence" value="ECO:0007669"/>
    <property type="project" value="InterPro"/>
</dbReference>
<feature type="region of interest" description="Disordered" evidence="4">
    <location>
        <begin position="1"/>
        <end position="25"/>
    </location>
</feature>
<evidence type="ECO:0000256" key="4">
    <source>
        <dbReference type="SAM" id="MobiDB-lite"/>
    </source>
</evidence>
<feature type="domain" description="Lipoxygenase" evidence="5">
    <location>
        <begin position="1"/>
        <end position="155"/>
    </location>
</feature>
<dbReference type="GO" id="GO:0046872">
    <property type="term" value="F:metal ion binding"/>
    <property type="evidence" value="ECO:0007669"/>
    <property type="project" value="UniProtKB-KW"/>
</dbReference>
<comment type="caution">
    <text evidence="6">The sequence shown here is derived from an EMBL/GenBank/DDBJ whole genome shotgun (WGS) entry which is preliminary data.</text>
</comment>
<organism evidence="6 7">
    <name type="scientific">Colocasia esculenta</name>
    <name type="common">Wild taro</name>
    <name type="synonym">Arum esculentum</name>
    <dbReference type="NCBI Taxonomy" id="4460"/>
    <lineage>
        <taxon>Eukaryota</taxon>
        <taxon>Viridiplantae</taxon>
        <taxon>Streptophyta</taxon>
        <taxon>Embryophyta</taxon>
        <taxon>Tracheophyta</taxon>
        <taxon>Spermatophyta</taxon>
        <taxon>Magnoliopsida</taxon>
        <taxon>Liliopsida</taxon>
        <taxon>Araceae</taxon>
        <taxon>Aroideae</taxon>
        <taxon>Colocasieae</taxon>
        <taxon>Colocasia</taxon>
    </lineage>
</organism>
<evidence type="ECO:0000313" key="6">
    <source>
        <dbReference type="EMBL" id="MQL99009.1"/>
    </source>
</evidence>
<evidence type="ECO:0000259" key="5">
    <source>
        <dbReference type="PROSITE" id="PS51393"/>
    </source>
</evidence>
<accession>A0A843W796</accession>
<keyword evidence="7" id="KW-1185">Reference proteome</keyword>
<dbReference type="AlphaFoldDB" id="A0A843W796"/>
<reference evidence="6" key="1">
    <citation type="submission" date="2017-07" db="EMBL/GenBank/DDBJ databases">
        <title>Taro Niue Genome Assembly and Annotation.</title>
        <authorList>
            <person name="Atibalentja N."/>
            <person name="Keating K."/>
            <person name="Fields C.J."/>
        </authorList>
    </citation>
    <scope>NUCLEOTIDE SEQUENCE</scope>
    <source>
        <strain evidence="6">Niue_2</strain>
        <tissue evidence="6">Leaf</tissue>
    </source>
</reference>
<dbReference type="Proteomes" id="UP000652761">
    <property type="component" value="Unassembled WGS sequence"/>
</dbReference>